<accession>A0A2V3IQY9</accession>
<reference evidence="1 2" key="1">
    <citation type="journal article" date="2018" name="Mol. Biol. Evol.">
        <title>Analysis of the draft genome of the red seaweed Gracilariopsis chorda provides insights into genome size evolution in Rhodophyta.</title>
        <authorList>
            <person name="Lee J."/>
            <person name="Yang E.C."/>
            <person name="Graf L."/>
            <person name="Yang J.H."/>
            <person name="Qiu H."/>
            <person name="Zel Zion U."/>
            <person name="Chan C.X."/>
            <person name="Stephens T.G."/>
            <person name="Weber A.P.M."/>
            <person name="Boo G.H."/>
            <person name="Boo S.M."/>
            <person name="Kim K.M."/>
            <person name="Shin Y."/>
            <person name="Jung M."/>
            <person name="Lee S.J."/>
            <person name="Yim H.S."/>
            <person name="Lee J.H."/>
            <person name="Bhattacharya D."/>
            <person name="Yoon H.S."/>
        </authorList>
    </citation>
    <scope>NUCLEOTIDE SEQUENCE [LARGE SCALE GENOMIC DNA]</scope>
    <source>
        <strain evidence="1 2">SKKU-2015</strain>
        <tissue evidence="1">Whole body</tissue>
    </source>
</reference>
<comment type="caution">
    <text evidence="1">The sequence shown here is derived from an EMBL/GenBank/DDBJ whole genome shotgun (WGS) entry which is preliminary data.</text>
</comment>
<organism evidence="1 2">
    <name type="scientific">Gracilariopsis chorda</name>
    <dbReference type="NCBI Taxonomy" id="448386"/>
    <lineage>
        <taxon>Eukaryota</taxon>
        <taxon>Rhodophyta</taxon>
        <taxon>Florideophyceae</taxon>
        <taxon>Rhodymeniophycidae</taxon>
        <taxon>Gracilariales</taxon>
        <taxon>Gracilariaceae</taxon>
        <taxon>Gracilariopsis</taxon>
    </lineage>
</organism>
<keyword evidence="2" id="KW-1185">Reference proteome</keyword>
<sequence>MPKQAIPLTGPHMPHKCSPNPVRVIEFPLSEELITSSQLEEIESWVRVNARQDFEAINIDADSGAADFTKQFSVALGSKIGGFEYYTQYAGEAKCPNCGTKMSHLLTIASSEYTENDAKRWHPYDRHGNALLLNYDECSGICIGDLDEYFAHVCLRCEERPIVFQSPTR</sequence>
<gene>
    <name evidence="1" type="ORF">BWQ96_05710</name>
</gene>
<evidence type="ECO:0000313" key="2">
    <source>
        <dbReference type="Proteomes" id="UP000247409"/>
    </source>
</evidence>
<evidence type="ECO:0000313" key="1">
    <source>
        <dbReference type="EMBL" id="PXF44532.1"/>
    </source>
</evidence>
<dbReference type="Proteomes" id="UP000247409">
    <property type="component" value="Unassembled WGS sequence"/>
</dbReference>
<dbReference type="AlphaFoldDB" id="A0A2V3IQY9"/>
<dbReference type="EMBL" id="NBIV01000088">
    <property type="protein sequence ID" value="PXF44532.1"/>
    <property type="molecule type" value="Genomic_DNA"/>
</dbReference>
<proteinExistence type="predicted"/>
<name>A0A2V3IQY9_9FLOR</name>
<protein>
    <submittedName>
        <fullName evidence="1">Uncharacterized protein</fullName>
    </submittedName>
</protein>